<feature type="region of interest" description="Disordered" evidence="1">
    <location>
        <begin position="273"/>
        <end position="318"/>
    </location>
</feature>
<organism evidence="4 5">
    <name type="scientific">Phytophthora fragariaefolia</name>
    <dbReference type="NCBI Taxonomy" id="1490495"/>
    <lineage>
        <taxon>Eukaryota</taxon>
        <taxon>Sar</taxon>
        <taxon>Stramenopiles</taxon>
        <taxon>Oomycota</taxon>
        <taxon>Peronosporomycetes</taxon>
        <taxon>Peronosporales</taxon>
        <taxon>Peronosporaceae</taxon>
        <taxon>Phytophthora</taxon>
    </lineage>
</organism>
<evidence type="ECO:0000313" key="5">
    <source>
        <dbReference type="Proteomes" id="UP001165121"/>
    </source>
</evidence>
<dbReference type="OrthoDB" id="127626at2759"/>
<feature type="compositionally biased region" description="Basic and acidic residues" evidence="1">
    <location>
        <begin position="167"/>
        <end position="178"/>
    </location>
</feature>
<dbReference type="InterPro" id="IPR051320">
    <property type="entry name" value="Viral_Replic_Matur_Polypro"/>
</dbReference>
<feature type="domain" description="Reverse transcriptase/retrotransposon-derived protein RNase H-like" evidence="3">
    <location>
        <begin position="670"/>
        <end position="727"/>
    </location>
</feature>
<dbReference type="SUPFAM" id="SSF56672">
    <property type="entry name" value="DNA/RNA polymerases"/>
    <property type="match status" value="1"/>
</dbReference>
<dbReference type="Pfam" id="PF00078">
    <property type="entry name" value="RVT_1"/>
    <property type="match status" value="1"/>
</dbReference>
<comment type="caution">
    <text evidence="4">The sequence shown here is derived from an EMBL/GenBank/DDBJ whole genome shotgun (WGS) entry which is preliminary data.</text>
</comment>
<dbReference type="Gene3D" id="3.10.10.10">
    <property type="entry name" value="HIV Type 1 Reverse Transcriptase, subunit A, domain 1"/>
    <property type="match status" value="1"/>
</dbReference>
<dbReference type="Pfam" id="PF17919">
    <property type="entry name" value="RT_RNaseH_2"/>
    <property type="match status" value="1"/>
</dbReference>
<protein>
    <submittedName>
        <fullName evidence="4">Unnamed protein product</fullName>
    </submittedName>
</protein>
<dbReference type="Proteomes" id="UP001165121">
    <property type="component" value="Unassembled WGS sequence"/>
</dbReference>
<proteinExistence type="predicted"/>
<dbReference type="InterPro" id="IPR041577">
    <property type="entry name" value="RT_RNaseH_2"/>
</dbReference>
<evidence type="ECO:0000259" key="3">
    <source>
        <dbReference type="Pfam" id="PF17919"/>
    </source>
</evidence>
<dbReference type="AlphaFoldDB" id="A0A9W6Y9B9"/>
<dbReference type="Gene3D" id="3.30.70.270">
    <property type="match status" value="2"/>
</dbReference>
<dbReference type="PANTHER" id="PTHR33064:SF37">
    <property type="entry name" value="RIBONUCLEASE H"/>
    <property type="match status" value="1"/>
</dbReference>
<feature type="region of interest" description="Disordered" evidence="1">
    <location>
        <begin position="132"/>
        <end position="185"/>
    </location>
</feature>
<name>A0A9W6Y9B9_9STRA</name>
<dbReference type="InterPro" id="IPR043502">
    <property type="entry name" value="DNA/RNA_pol_sf"/>
</dbReference>
<dbReference type="FunFam" id="3.30.70.270:FF:000020">
    <property type="entry name" value="Transposon Tf2-6 polyprotein-like Protein"/>
    <property type="match status" value="1"/>
</dbReference>
<dbReference type="Gene3D" id="2.40.70.10">
    <property type="entry name" value="Acid Proteases"/>
    <property type="match status" value="1"/>
</dbReference>
<dbReference type="InterPro" id="IPR043128">
    <property type="entry name" value="Rev_trsase/Diguanyl_cyclase"/>
</dbReference>
<feature type="compositionally biased region" description="Basic residues" evidence="1">
    <location>
        <begin position="307"/>
        <end position="318"/>
    </location>
</feature>
<keyword evidence="5" id="KW-1185">Reference proteome</keyword>
<gene>
    <name evidence="4" type="ORF">Pfra01_002445500</name>
</gene>
<dbReference type="PANTHER" id="PTHR33064">
    <property type="entry name" value="POL PROTEIN"/>
    <property type="match status" value="1"/>
</dbReference>
<feature type="domain" description="Reverse transcriptase" evidence="2">
    <location>
        <begin position="442"/>
        <end position="605"/>
    </location>
</feature>
<evidence type="ECO:0000256" key="1">
    <source>
        <dbReference type="SAM" id="MobiDB-lite"/>
    </source>
</evidence>
<evidence type="ECO:0000259" key="2">
    <source>
        <dbReference type="Pfam" id="PF00078"/>
    </source>
</evidence>
<dbReference type="CDD" id="cd01647">
    <property type="entry name" value="RT_LTR"/>
    <property type="match status" value="1"/>
</dbReference>
<dbReference type="InterPro" id="IPR021109">
    <property type="entry name" value="Peptidase_aspartic_dom_sf"/>
</dbReference>
<evidence type="ECO:0000313" key="4">
    <source>
        <dbReference type="EMBL" id="GMF57304.1"/>
    </source>
</evidence>
<sequence length="740" mass="81959">MEGSQLYAEALKARDRGIVTVRLATGTRVTVPTVPVDLGVKFLDFDSVERCLVLDLDARYDIVLGMAWLKRHEPRIDWRLKTLGATHFSPSGALASHEPTSARKQKRFWREHWTETVNVLDVGMSEMTDTESVVDKSPEQSSWAERGVAHNPLSNARGEAASLRVDGGMDRGPERSSWTERGVARKPLSDAHGEAASLYAHEGMVSSEPRHQVCGPNDACVVGQNPLSEARMEDEASLSAKDGMVGVTPKTQGRSPAVECGVAYNLLSGGCGQSSTSLSVGRDTEAPSELEEVMTPGGAADASTTASRRRTTSAKRRREARCSQQDAWRRGCDVDGDATLATLLELDEMSFDEFGEALQAGELAEVIVIRPEEELNSSSLLDEAGLEYAKKTLNARSGSEILKNPFYPVIREYQDVVSKEPLSGLRPDRSVRHEIELVPETKKPNGKWRIVHVLNKLNAATIPAQTPIPRKDVLQNNMVDCTLYSALDLVDGYYQLLMRASDIPLTAVSTPSGMLWERLVMPQGLSNAPATFHRLVTQLFRPHRVYAQTYFDDIFVHRRAELGKTDVENLVEDLRAVLECMRTNKLYANTDKCIFSAEEIPFPGCFIGKRGLRADPATVKAIVERPVPRNQKDLRKWLGLANYLHKYSENYAEMALSLFNLLKKDAEWRWNAEYQHAFEAIKDSLLHAPILALPDPARPFSVVCDTADFAIGCALLQADAEGRERVILPAQSCREELSSS</sequence>
<reference evidence="4" key="1">
    <citation type="submission" date="2023-04" db="EMBL/GenBank/DDBJ databases">
        <title>Phytophthora fragariaefolia NBRC 109709.</title>
        <authorList>
            <person name="Ichikawa N."/>
            <person name="Sato H."/>
            <person name="Tonouchi N."/>
        </authorList>
    </citation>
    <scope>NUCLEOTIDE SEQUENCE</scope>
    <source>
        <strain evidence="4">NBRC 109709</strain>
    </source>
</reference>
<accession>A0A9W6Y9B9</accession>
<dbReference type="EMBL" id="BSXT01004277">
    <property type="protein sequence ID" value="GMF57304.1"/>
    <property type="molecule type" value="Genomic_DNA"/>
</dbReference>
<dbReference type="InterPro" id="IPR000477">
    <property type="entry name" value="RT_dom"/>
</dbReference>